<dbReference type="Gene3D" id="3.50.50.60">
    <property type="entry name" value="FAD/NAD(P)-binding domain"/>
    <property type="match status" value="1"/>
</dbReference>
<keyword evidence="4" id="KW-0560">Oxidoreductase</keyword>
<dbReference type="SUPFAM" id="SSF56425">
    <property type="entry name" value="Succinate dehydrogenase/fumarate reductase flavoprotein, catalytic domain"/>
    <property type="match status" value="1"/>
</dbReference>
<reference evidence="7 8" key="1">
    <citation type="submission" date="2016-09" db="EMBL/GenBank/DDBJ databases">
        <authorList>
            <person name="Reverchon S."/>
            <person name="Nasser W."/>
            <person name="Leonard S."/>
            <person name="Brochier C."/>
            <person name="Duprey A."/>
        </authorList>
    </citation>
    <scope>NUCLEOTIDE SEQUENCE [LARGE SCALE GENOMIC DNA]</scope>
    <source>
        <strain evidence="7 8">174/2</strain>
    </source>
</reference>
<evidence type="ECO:0000256" key="3">
    <source>
        <dbReference type="ARBA" id="ARBA00022827"/>
    </source>
</evidence>
<evidence type="ECO:0000256" key="5">
    <source>
        <dbReference type="SAM" id="SignalP"/>
    </source>
</evidence>
<dbReference type="PANTHER" id="PTHR43400">
    <property type="entry name" value="FUMARATE REDUCTASE"/>
    <property type="match status" value="1"/>
</dbReference>
<comment type="cofactor">
    <cofactor evidence="1">
        <name>FAD</name>
        <dbReference type="ChEBI" id="CHEBI:57692"/>
    </cofactor>
</comment>
<evidence type="ECO:0000256" key="1">
    <source>
        <dbReference type="ARBA" id="ARBA00001974"/>
    </source>
</evidence>
<evidence type="ECO:0000313" key="7">
    <source>
        <dbReference type="EMBL" id="SLM61945.1"/>
    </source>
</evidence>
<dbReference type="Proteomes" id="UP000294820">
    <property type="component" value="Chromosome 1"/>
</dbReference>
<dbReference type="AlphaFoldDB" id="A0A375A7E3"/>
<dbReference type="GO" id="GO:0008202">
    <property type="term" value="P:steroid metabolic process"/>
    <property type="evidence" value="ECO:0007669"/>
    <property type="project" value="UniProtKB-ARBA"/>
</dbReference>
<keyword evidence="5" id="KW-0732">Signal</keyword>
<dbReference type="InterPro" id="IPR050315">
    <property type="entry name" value="FAD-oxidoreductase_2"/>
</dbReference>
<name>A0A375A7E3_9GAMM</name>
<dbReference type="InterPro" id="IPR036188">
    <property type="entry name" value="FAD/NAD-bd_sf"/>
</dbReference>
<dbReference type="InterPro" id="IPR027477">
    <property type="entry name" value="Succ_DH/fumarate_Rdtase_cat_sf"/>
</dbReference>
<dbReference type="EMBL" id="LT615367">
    <property type="protein sequence ID" value="SLM61945.1"/>
    <property type="molecule type" value="Genomic_DNA"/>
</dbReference>
<organism evidence="7 8">
    <name type="scientific">Dickeya aquatica</name>
    <dbReference type="NCBI Taxonomy" id="1401087"/>
    <lineage>
        <taxon>Bacteria</taxon>
        <taxon>Pseudomonadati</taxon>
        <taxon>Pseudomonadota</taxon>
        <taxon>Gammaproteobacteria</taxon>
        <taxon>Enterobacterales</taxon>
        <taxon>Pectobacteriaceae</taxon>
        <taxon>Dickeya</taxon>
    </lineage>
</organism>
<dbReference type="GO" id="GO:0016491">
    <property type="term" value="F:oxidoreductase activity"/>
    <property type="evidence" value="ECO:0007669"/>
    <property type="project" value="UniProtKB-KW"/>
</dbReference>
<dbReference type="InterPro" id="IPR003953">
    <property type="entry name" value="FAD-dep_OxRdtase_2_FAD-bd"/>
</dbReference>
<evidence type="ECO:0000313" key="8">
    <source>
        <dbReference type="Proteomes" id="UP000294820"/>
    </source>
</evidence>
<dbReference type="PANTHER" id="PTHR43400:SF10">
    <property type="entry name" value="3-OXOSTEROID 1-DEHYDROGENASE"/>
    <property type="match status" value="1"/>
</dbReference>
<keyword evidence="8" id="KW-1185">Reference proteome</keyword>
<proteinExistence type="predicted"/>
<dbReference type="KEGG" id="daq:DAQ1742_00882"/>
<sequence length="531" mass="57095">MLLVKNKKENKMAQYRRTLLAALCLSVLGITSAHADQAAPQPASTPEPAKPVVIPKSADVVVIGAGAAGTAATMAAAEKGASVVLLEKQPIVGGTGNFAEGIFAANSAMQKRQGIVVTPDMAFKTIMEYSHWMANPFVVRAFVNRSADTIEWVKSKGIKFEYIGPGGPGGMLTWHVIDGPGHGRHLIKTFHEQFKNMPVTTLVKTAGKDLVVKDGKVAGVIAEGSDGKPFQIDAKAVIIATGGYANNKEMLQKYVAMPDTIMVGNVGKDGDGIKMAWKAGAKEEGMGVVQSYRPGLPDYAPNSQMLAAARQPYLWVDKHGRRFTDESIVIIWPHAGNALAKAGGVMYSVFDDETRKHVVNDGIDVPIGEWVIANTKLVKFDEEFAKESQKNRGFVFKANTLDELAKAMDMDASVLKHTVEENNRFATQKRDEVFNKNMDYLRPVKTGPFYAVKMMPAALGTLGGVKINDKMEAMSPAGSAVPGLYVTGNDAAGMYGDTYDLLLGGGTFGFALNSGRMAGENALDYLHFTKK</sequence>
<feature type="chain" id="PRO_5016688272" evidence="5">
    <location>
        <begin position="36"/>
        <end position="531"/>
    </location>
</feature>
<evidence type="ECO:0000256" key="4">
    <source>
        <dbReference type="ARBA" id="ARBA00023002"/>
    </source>
</evidence>
<dbReference type="Pfam" id="PF00890">
    <property type="entry name" value="FAD_binding_2"/>
    <property type="match status" value="1"/>
</dbReference>
<accession>A0A375A7E3</accession>
<feature type="signal peptide" evidence="5">
    <location>
        <begin position="1"/>
        <end position="35"/>
    </location>
</feature>
<keyword evidence="2" id="KW-0285">Flavoprotein</keyword>
<keyword evidence="3" id="KW-0274">FAD</keyword>
<dbReference type="Gene3D" id="3.90.700.10">
    <property type="entry name" value="Succinate dehydrogenase/fumarate reductase flavoprotein, catalytic domain"/>
    <property type="match status" value="1"/>
</dbReference>
<dbReference type="SUPFAM" id="SSF51905">
    <property type="entry name" value="FAD/NAD(P)-binding domain"/>
    <property type="match status" value="1"/>
</dbReference>
<evidence type="ECO:0000256" key="2">
    <source>
        <dbReference type="ARBA" id="ARBA00022630"/>
    </source>
</evidence>
<gene>
    <name evidence="7" type="ORF">DAQ1742_00882</name>
</gene>
<feature type="domain" description="FAD-dependent oxidoreductase 2 FAD-binding" evidence="6">
    <location>
        <begin position="59"/>
        <end position="500"/>
    </location>
</feature>
<evidence type="ECO:0000259" key="6">
    <source>
        <dbReference type="Pfam" id="PF00890"/>
    </source>
</evidence>
<dbReference type="PRINTS" id="PR00411">
    <property type="entry name" value="PNDRDTASEI"/>
</dbReference>
<protein>
    <submittedName>
        <fullName evidence="7">Fumarate reductase flavoprotein subunit</fullName>
    </submittedName>
</protein>